<dbReference type="EMBL" id="QBMC01000071">
    <property type="protein sequence ID" value="PZO17106.1"/>
    <property type="molecule type" value="Genomic_DNA"/>
</dbReference>
<dbReference type="PIRSF" id="PIRSF009320">
    <property type="entry name" value="Nuc_binding_HP_1000"/>
    <property type="match status" value="1"/>
</dbReference>
<dbReference type="Pfam" id="PF01656">
    <property type="entry name" value="CbiA"/>
    <property type="match status" value="1"/>
</dbReference>
<comment type="caution">
    <text evidence="2">The sequence shown here is derived from an EMBL/GenBank/DDBJ whole genome shotgun (WGS) entry which is preliminary data.</text>
</comment>
<accession>A0A2W4U790</accession>
<name>A0A2W4U790_9CYAN</name>
<dbReference type="InterPro" id="IPR027417">
    <property type="entry name" value="P-loop_NTPase"/>
</dbReference>
<dbReference type="PANTHER" id="PTHR13696">
    <property type="entry name" value="P-LOOP CONTAINING NUCLEOSIDE TRIPHOSPHATE HYDROLASE"/>
    <property type="match status" value="1"/>
</dbReference>
<dbReference type="Gene3D" id="3.40.50.300">
    <property type="entry name" value="P-loop containing nucleotide triphosphate hydrolases"/>
    <property type="match status" value="1"/>
</dbReference>
<dbReference type="AlphaFoldDB" id="A0A2W4U790"/>
<sequence>MIITVASFKGGVGKTTTAIHLAAFLQGQGETLLIDADPNRSALGWAERGELPFPVLNEWDAGAIAKPHQNIVIDTQARPTSRDLSTLAESCDLLVLPTTPDILALDALVLTIKYLKGISTSHYRILITSIPPKPSKAGEEVKKLLQEANLPVFEQGIRRFAAFQKAALQGKPVYDIKDARAELGWQDYKTVGHEILSLMENRALIVDSKEILEPRDFF</sequence>
<dbReference type="CDD" id="cd02042">
    <property type="entry name" value="ParAB_family"/>
    <property type="match status" value="1"/>
</dbReference>
<dbReference type="PANTHER" id="PTHR13696:SF96">
    <property type="entry name" value="COBQ_COBB_MIND_PARA NUCLEOTIDE BINDING DOMAIN-CONTAINING PROTEIN"/>
    <property type="match status" value="1"/>
</dbReference>
<reference evidence="2 3" key="2">
    <citation type="submission" date="2018-06" db="EMBL/GenBank/DDBJ databases">
        <title>Metagenomic assembly of (sub)arctic Cyanobacteria and their associated microbiome from non-axenic cultures.</title>
        <authorList>
            <person name="Baurain D."/>
        </authorList>
    </citation>
    <scope>NUCLEOTIDE SEQUENCE [LARGE SCALE GENOMIC DNA]</scope>
    <source>
        <strain evidence="2">ULC129bin1</strain>
    </source>
</reference>
<gene>
    <name evidence="2" type="ORF">DCF25_11560</name>
</gene>
<dbReference type="Proteomes" id="UP000249354">
    <property type="component" value="Unassembled WGS sequence"/>
</dbReference>
<proteinExistence type="predicted"/>
<feature type="domain" description="CobQ/CobB/MinD/ParA nucleotide binding" evidence="1">
    <location>
        <begin position="3"/>
        <end position="173"/>
    </location>
</feature>
<dbReference type="InterPro" id="IPR050678">
    <property type="entry name" value="DNA_Partitioning_ATPase"/>
</dbReference>
<reference evidence="3" key="1">
    <citation type="submission" date="2018-04" db="EMBL/GenBank/DDBJ databases">
        <authorList>
            <person name="Cornet L."/>
        </authorList>
    </citation>
    <scope>NUCLEOTIDE SEQUENCE [LARGE SCALE GENOMIC DNA]</scope>
</reference>
<evidence type="ECO:0000259" key="1">
    <source>
        <dbReference type="Pfam" id="PF01656"/>
    </source>
</evidence>
<dbReference type="InterPro" id="IPR002586">
    <property type="entry name" value="CobQ/CobB/MinD/ParA_Nub-bd_dom"/>
</dbReference>
<dbReference type="SUPFAM" id="SSF52540">
    <property type="entry name" value="P-loop containing nucleoside triphosphate hydrolases"/>
    <property type="match status" value="1"/>
</dbReference>
<organism evidence="2 3">
    <name type="scientific">Leptolyngbya foveolarum</name>
    <dbReference type="NCBI Taxonomy" id="47253"/>
    <lineage>
        <taxon>Bacteria</taxon>
        <taxon>Bacillati</taxon>
        <taxon>Cyanobacteriota</taxon>
        <taxon>Cyanophyceae</taxon>
        <taxon>Leptolyngbyales</taxon>
        <taxon>Leptolyngbyaceae</taxon>
        <taxon>Leptolyngbya group</taxon>
        <taxon>Leptolyngbya</taxon>
    </lineage>
</organism>
<evidence type="ECO:0000313" key="3">
    <source>
        <dbReference type="Proteomes" id="UP000249354"/>
    </source>
</evidence>
<protein>
    <submittedName>
        <fullName evidence="2">Chromosome partitioning protein ParA</fullName>
    </submittedName>
</protein>
<evidence type="ECO:0000313" key="2">
    <source>
        <dbReference type="EMBL" id="PZO17106.1"/>
    </source>
</evidence>